<dbReference type="RefSeq" id="WP_135372971.1">
    <property type="nucleotide sequence ID" value="NZ_RKLY01000016.1"/>
</dbReference>
<evidence type="ECO:0000313" key="2">
    <source>
        <dbReference type="EMBL" id="TGD22997.1"/>
    </source>
</evidence>
<feature type="transmembrane region" description="Helical" evidence="1">
    <location>
        <begin position="12"/>
        <end position="32"/>
    </location>
</feature>
<proteinExistence type="predicted"/>
<keyword evidence="1" id="KW-1133">Transmembrane helix</keyword>
<comment type="caution">
    <text evidence="2">The sequence shown here is derived from an EMBL/GenBank/DDBJ whole genome shotgun (WGS) entry which is preliminary data.</text>
</comment>
<organism evidence="2 3">
    <name type="scientific">Companilactobacillus suantsaicola</name>
    <dbReference type="NCBI Taxonomy" id="2487723"/>
    <lineage>
        <taxon>Bacteria</taxon>
        <taxon>Bacillati</taxon>
        <taxon>Bacillota</taxon>
        <taxon>Bacilli</taxon>
        <taxon>Lactobacillales</taxon>
        <taxon>Lactobacillaceae</taxon>
        <taxon>Companilactobacillus</taxon>
    </lineage>
</organism>
<dbReference type="EMBL" id="RKLY01000016">
    <property type="protein sequence ID" value="TGD22997.1"/>
    <property type="molecule type" value="Genomic_DNA"/>
</dbReference>
<evidence type="ECO:0000313" key="3">
    <source>
        <dbReference type="Proteomes" id="UP000298021"/>
    </source>
</evidence>
<gene>
    <name evidence="2" type="ORF">EGT49_07350</name>
</gene>
<accession>A0A4Z0JLL1</accession>
<dbReference type="AlphaFoldDB" id="A0A4Z0JLL1"/>
<feature type="transmembrane region" description="Helical" evidence="1">
    <location>
        <begin position="47"/>
        <end position="69"/>
    </location>
</feature>
<name>A0A4Z0JLL1_9LACO</name>
<evidence type="ECO:0000256" key="1">
    <source>
        <dbReference type="SAM" id="Phobius"/>
    </source>
</evidence>
<dbReference type="Proteomes" id="UP000298021">
    <property type="component" value="Unassembled WGS sequence"/>
</dbReference>
<dbReference type="OrthoDB" id="2299175at2"/>
<protein>
    <submittedName>
        <fullName evidence="2">Uncharacterized protein</fullName>
    </submittedName>
</protein>
<keyword evidence="1" id="KW-0472">Membrane</keyword>
<keyword evidence="1" id="KW-0812">Transmembrane</keyword>
<keyword evidence="3" id="KW-1185">Reference proteome</keyword>
<reference evidence="2 3" key="1">
    <citation type="submission" date="2018-10" db="EMBL/GenBank/DDBJ databases">
        <title>Lactobacillus sp. R7 and Lactobacillus sp. R19 isolated from fermented mustard green product of Taiwan.</title>
        <authorList>
            <person name="Lin S.-T."/>
        </authorList>
    </citation>
    <scope>NUCLEOTIDE SEQUENCE [LARGE SCALE GENOMIC DNA]</scope>
    <source>
        <strain evidence="2 3">BCRC 81127</strain>
    </source>
</reference>
<sequence>MGKKMSNPQLLAWAIFIIECFITLFSFINNWINPLDQSSVPDTPFKLAIWILTIAVTVIFQIVLGFAIYKMDSDNQNWLIVLAVLSLVHDPLYLIAVIWKFVVTKKPQKTQNS</sequence>
<feature type="transmembrane region" description="Helical" evidence="1">
    <location>
        <begin position="78"/>
        <end position="99"/>
    </location>
</feature>